<keyword evidence="2" id="KW-1185">Reference proteome</keyword>
<organism evidence="1 2">
    <name type="scientific">Portunus trituberculatus</name>
    <name type="common">Swimming crab</name>
    <name type="synonym">Neptunus trituberculatus</name>
    <dbReference type="NCBI Taxonomy" id="210409"/>
    <lineage>
        <taxon>Eukaryota</taxon>
        <taxon>Metazoa</taxon>
        <taxon>Ecdysozoa</taxon>
        <taxon>Arthropoda</taxon>
        <taxon>Crustacea</taxon>
        <taxon>Multicrustacea</taxon>
        <taxon>Malacostraca</taxon>
        <taxon>Eumalacostraca</taxon>
        <taxon>Eucarida</taxon>
        <taxon>Decapoda</taxon>
        <taxon>Pleocyemata</taxon>
        <taxon>Brachyura</taxon>
        <taxon>Eubrachyura</taxon>
        <taxon>Portunoidea</taxon>
        <taxon>Portunidae</taxon>
        <taxon>Portuninae</taxon>
        <taxon>Portunus</taxon>
    </lineage>
</organism>
<accession>A0A5B7HDM1</accession>
<reference evidence="1 2" key="1">
    <citation type="submission" date="2019-05" db="EMBL/GenBank/DDBJ databases">
        <title>Another draft genome of Portunus trituberculatus and its Hox gene families provides insights of decapod evolution.</title>
        <authorList>
            <person name="Jeong J.-H."/>
            <person name="Song I."/>
            <person name="Kim S."/>
            <person name="Choi T."/>
            <person name="Kim D."/>
            <person name="Ryu S."/>
            <person name="Kim W."/>
        </authorList>
    </citation>
    <scope>NUCLEOTIDE SEQUENCE [LARGE SCALE GENOMIC DNA]</scope>
    <source>
        <tissue evidence="1">Muscle</tissue>
    </source>
</reference>
<protein>
    <submittedName>
        <fullName evidence="1">Uncharacterized protein</fullName>
    </submittedName>
</protein>
<sequence>MLLSVTPTCHAPSRRARCLLCYFPSCVTTESRRTALPAPTRSVTPVCYAVSRSPAPQHAPTTKLQDFI</sequence>
<comment type="caution">
    <text evidence="1">The sequence shown here is derived from an EMBL/GenBank/DDBJ whole genome shotgun (WGS) entry which is preliminary data.</text>
</comment>
<dbReference type="Proteomes" id="UP000324222">
    <property type="component" value="Unassembled WGS sequence"/>
</dbReference>
<name>A0A5B7HDM1_PORTR</name>
<gene>
    <name evidence="1" type="ORF">E2C01_061158</name>
</gene>
<proteinExistence type="predicted"/>
<dbReference type="EMBL" id="VSRR010025613">
    <property type="protein sequence ID" value="MPC66998.1"/>
    <property type="molecule type" value="Genomic_DNA"/>
</dbReference>
<dbReference type="AlphaFoldDB" id="A0A5B7HDM1"/>
<evidence type="ECO:0000313" key="2">
    <source>
        <dbReference type="Proteomes" id="UP000324222"/>
    </source>
</evidence>
<evidence type="ECO:0000313" key="1">
    <source>
        <dbReference type="EMBL" id="MPC66998.1"/>
    </source>
</evidence>